<organism evidence="2 3">
    <name type="scientific">Penicillium polonicum</name>
    <dbReference type="NCBI Taxonomy" id="60169"/>
    <lineage>
        <taxon>Eukaryota</taxon>
        <taxon>Fungi</taxon>
        <taxon>Dikarya</taxon>
        <taxon>Ascomycota</taxon>
        <taxon>Pezizomycotina</taxon>
        <taxon>Eurotiomycetes</taxon>
        <taxon>Eurotiomycetidae</taxon>
        <taxon>Eurotiales</taxon>
        <taxon>Aspergillaceae</taxon>
        <taxon>Penicillium</taxon>
    </lineage>
</organism>
<dbReference type="AlphaFoldDB" id="A0A1V6P1P7"/>
<feature type="compositionally biased region" description="Polar residues" evidence="1">
    <location>
        <begin position="52"/>
        <end position="63"/>
    </location>
</feature>
<evidence type="ECO:0000313" key="3">
    <source>
        <dbReference type="Proteomes" id="UP000191408"/>
    </source>
</evidence>
<evidence type="ECO:0000313" key="2">
    <source>
        <dbReference type="EMBL" id="OQD70874.1"/>
    </source>
</evidence>
<dbReference type="EMBL" id="MDYM01000001">
    <property type="protein sequence ID" value="OQD70874.1"/>
    <property type="molecule type" value="Genomic_DNA"/>
</dbReference>
<dbReference type="Proteomes" id="UP000191408">
    <property type="component" value="Unassembled WGS sequence"/>
</dbReference>
<gene>
    <name evidence="2" type="ORF">PENPOL_c001G08366</name>
</gene>
<name>A0A1V6P1P7_PENPO</name>
<reference evidence="3" key="1">
    <citation type="journal article" date="2017" name="Nat. Microbiol.">
        <title>Global analysis of biosynthetic gene clusters reveals vast potential of secondary metabolite production in Penicillium species.</title>
        <authorList>
            <person name="Nielsen J.C."/>
            <person name="Grijseels S."/>
            <person name="Prigent S."/>
            <person name="Ji B."/>
            <person name="Dainat J."/>
            <person name="Nielsen K.F."/>
            <person name="Frisvad J.C."/>
            <person name="Workman M."/>
            <person name="Nielsen J."/>
        </authorList>
    </citation>
    <scope>NUCLEOTIDE SEQUENCE [LARGE SCALE GENOMIC DNA]</scope>
    <source>
        <strain evidence="3">IBT 4502</strain>
    </source>
</reference>
<evidence type="ECO:0000256" key="1">
    <source>
        <dbReference type="SAM" id="MobiDB-lite"/>
    </source>
</evidence>
<proteinExistence type="predicted"/>
<keyword evidence="3" id="KW-1185">Reference proteome</keyword>
<protein>
    <submittedName>
        <fullName evidence="2">Uncharacterized protein</fullName>
    </submittedName>
</protein>
<comment type="caution">
    <text evidence="2">The sequence shown here is derived from an EMBL/GenBank/DDBJ whole genome shotgun (WGS) entry which is preliminary data.</text>
</comment>
<sequence>MSLVAVTPRVLLGSQQPSLCKKVGDSLPSLAHRNPNKAIEPPPNPEDHKDNNAPSAEVNNTAAVTKRIEDIDLTD</sequence>
<feature type="compositionally biased region" description="Basic and acidic residues" evidence="1">
    <location>
        <begin position="66"/>
        <end position="75"/>
    </location>
</feature>
<accession>A0A1V6P1P7</accession>
<feature type="region of interest" description="Disordered" evidence="1">
    <location>
        <begin position="24"/>
        <end position="75"/>
    </location>
</feature>